<keyword evidence="3 5" id="KW-1133">Transmembrane helix</keyword>
<organism evidence="7 8">
    <name type="scientific">Chryseobacterium gambrini</name>
    <dbReference type="NCBI Taxonomy" id="373672"/>
    <lineage>
        <taxon>Bacteria</taxon>
        <taxon>Pseudomonadati</taxon>
        <taxon>Bacteroidota</taxon>
        <taxon>Flavobacteriia</taxon>
        <taxon>Flavobacteriales</taxon>
        <taxon>Weeksellaceae</taxon>
        <taxon>Chryseobacterium group</taxon>
        <taxon>Chryseobacterium</taxon>
    </lineage>
</organism>
<dbReference type="EMBL" id="FTOV01000008">
    <property type="protein sequence ID" value="SIT15898.1"/>
    <property type="molecule type" value="Genomic_DNA"/>
</dbReference>
<evidence type="ECO:0000256" key="1">
    <source>
        <dbReference type="ARBA" id="ARBA00004141"/>
    </source>
</evidence>
<dbReference type="GO" id="GO:0030416">
    <property type="term" value="P:methylamine metabolic process"/>
    <property type="evidence" value="ECO:0007669"/>
    <property type="project" value="InterPro"/>
</dbReference>
<evidence type="ECO:0000313" key="8">
    <source>
        <dbReference type="Proteomes" id="UP000185781"/>
    </source>
</evidence>
<accession>A0A1N7PZ44</accession>
<name>A0A1N7PZ44_9FLAO</name>
<keyword evidence="2 5" id="KW-0812">Transmembrane</keyword>
<dbReference type="AlphaFoldDB" id="A0A1N7PZ44"/>
<evidence type="ECO:0000259" key="6">
    <source>
        <dbReference type="Pfam" id="PF07291"/>
    </source>
</evidence>
<feature type="transmembrane region" description="Helical" evidence="5">
    <location>
        <begin position="124"/>
        <end position="142"/>
    </location>
</feature>
<feature type="transmembrane region" description="Helical" evidence="5">
    <location>
        <begin position="82"/>
        <end position="104"/>
    </location>
</feature>
<evidence type="ECO:0000256" key="3">
    <source>
        <dbReference type="ARBA" id="ARBA00022989"/>
    </source>
</evidence>
<evidence type="ECO:0000256" key="4">
    <source>
        <dbReference type="ARBA" id="ARBA00023136"/>
    </source>
</evidence>
<feature type="transmembrane region" description="Helical" evidence="5">
    <location>
        <begin position="149"/>
        <end position="172"/>
    </location>
</feature>
<keyword evidence="4 5" id="KW-0472">Membrane</keyword>
<sequence length="498" mass="56362">MLMIMIVVNFIGKHFVKIVSILLALLFMYAAANKLLDFENFQVQLAQSPLLSAYAGIISYGIITIELIVAVMLCLSDSRQAGLYASLGLMSAFTIYIYLILNYSDFIPCSCGGILENLGWTEHLIFNICFVVLSALGIFVLVRKNKGKTWNAILLSISTVIVSCLVVIIMFISSENIIKKENNFTRRFLQHPIFDDKTVNLSVNSYYFAGIAEGKIYLGNLTTPLFIAMIDTGFQNLTRVKITLDKKDYPFRNIQLQVKSPYYYLYDGNVPIIYRGKLNDSIAHTISYGDAFFNQLSVLDSGKFVLRVQKRSDKQYSMASLDLNKNPKLELKPTVLEKQIDGVFDVDGILGVEAGADKVVYTYYYRNEYIVMDSNLNIRKRLNTIDTTKTANISVTKLSDGRKKMNAPSFSVNKGFALLGDLILNRSNLKGKHEPAGSWKTSSIIDVYRTDEQRYIGSFYIRNKNGKAMSAMISDGIYLYVLVDNELQRYRIRKDAFK</sequence>
<dbReference type="STRING" id="373672.SAMN05421785_10855"/>
<dbReference type="Proteomes" id="UP000185781">
    <property type="component" value="Unassembled WGS sequence"/>
</dbReference>
<evidence type="ECO:0000256" key="5">
    <source>
        <dbReference type="SAM" id="Phobius"/>
    </source>
</evidence>
<dbReference type="Pfam" id="PF07291">
    <property type="entry name" value="MauE"/>
    <property type="match status" value="1"/>
</dbReference>
<protein>
    <recommendedName>
        <fullName evidence="6">Methylamine utilisation protein MauE domain-containing protein</fullName>
    </recommendedName>
</protein>
<dbReference type="GO" id="GO:0016020">
    <property type="term" value="C:membrane"/>
    <property type="evidence" value="ECO:0007669"/>
    <property type="project" value="UniProtKB-SubCell"/>
</dbReference>
<evidence type="ECO:0000313" key="7">
    <source>
        <dbReference type="EMBL" id="SIT15898.1"/>
    </source>
</evidence>
<proteinExistence type="predicted"/>
<feature type="transmembrane region" description="Helical" evidence="5">
    <location>
        <begin position="51"/>
        <end position="75"/>
    </location>
</feature>
<evidence type="ECO:0000256" key="2">
    <source>
        <dbReference type="ARBA" id="ARBA00022692"/>
    </source>
</evidence>
<dbReference type="InterPro" id="IPR009908">
    <property type="entry name" value="Methylamine_util_MauE"/>
</dbReference>
<reference evidence="7 8" key="1">
    <citation type="submission" date="2017-01" db="EMBL/GenBank/DDBJ databases">
        <authorList>
            <person name="Mah S.A."/>
            <person name="Swanson W.J."/>
            <person name="Moy G.W."/>
            <person name="Vacquier V.D."/>
        </authorList>
    </citation>
    <scope>NUCLEOTIDE SEQUENCE [LARGE SCALE GENOMIC DNA]</scope>
    <source>
        <strain evidence="7 8">DSM 18014</strain>
    </source>
</reference>
<gene>
    <name evidence="7" type="ORF">SAMN05421785_10855</name>
</gene>
<comment type="subcellular location">
    <subcellularLocation>
        <location evidence="1">Membrane</location>
        <topology evidence="1">Multi-pass membrane protein</topology>
    </subcellularLocation>
</comment>
<feature type="domain" description="Methylamine utilisation protein MauE" evidence="6">
    <location>
        <begin position="14"/>
        <end position="139"/>
    </location>
</feature>